<sequence>MRSTTQDLSDEKVKEFREAFALFDKDRDGSITIDELGGVMRSLDSTPSEEVLRMMISEVDADGNGSIDFAEFLTLMARKMKQSDGQDEILEAFKVFDKDGSGKISAEELRNVLLKLGENLTSEEATDLIKAADLNGDGEIDYEEFVKMMGYST</sequence>
<keyword evidence="1" id="KW-0479">Metal-binding</keyword>
<dbReference type="PANTHER" id="PTHR23048:SF0">
    <property type="entry name" value="CALMODULIN LIKE 3"/>
    <property type="match status" value="1"/>
</dbReference>
<protein>
    <recommendedName>
        <fullName evidence="4">EF-hand domain-containing protein</fullName>
    </recommendedName>
</protein>
<evidence type="ECO:0000313" key="6">
    <source>
        <dbReference type="Proteomes" id="UP001157974"/>
    </source>
</evidence>
<feature type="domain" description="EF-hand" evidence="4">
    <location>
        <begin position="120"/>
        <end position="153"/>
    </location>
</feature>
<evidence type="ECO:0000256" key="3">
    <source>
        <dbReference type="ARBA" id="ARBA00022837"/>
    </source>
</evidence>
<dbReference type="PROSITE" id="PS00018">
    <property type="entry name" value="EF_HAND_1"/>
    <property type="match status" value="4"/>
</dbReference>
<dbReference type="Proteomes" id="UP001157974">
    <property type="component" value="Unassembled WGS sequence"/>
</dbReference>
<feature type="domain" description="EF-hand" evidence="4">
    <location>
        <begin position="84"/>
        <end position="119"/>
    </location>
</feature>
<dbReference type="GO" id="GO:0016460">
    <property type="term" value="C:myosin II complex"/>
    <property type="evidence" value="ECO:0007669"/>
    <property type="project" value="TreeGrafter"/>
</dbReference>
<gene>
    <name evidence="5" type="ORF">NDN08_000900</name>
</gene>
<dbReference type="PROSITE" id="PS50222">
    <property type="entry name" value="EF_HAND_2"/>
    <property type="match status" value="4"/>
</dbReference>
<dbReference type="GO" id="GO:0005509">
    <property type="term" value="F:calcium ion binding"/>
    <property type="evidence" value="ECO:0007669"/>
    <property type="project" value="InterPro"/>
</dbReference>
<evidence type="ECO:0000256" key="2">
    <source>
        <dbReference type="ARBA" id="ARBA00022737"/>
    </source>
</evidence>
<dbReference type="AlphaFoldDB" id="A0AAV8USB9"/>
<evidence type="ECO:0000256" key="1">
    <source>
        <dbReference type="ARBA" id="ARBA00022723"/>
    </source>
</evidence>
<dbReference type="Pfam" id="PF13499">
    <property type="entry name" value="EF-hand_7"/>
    <property type="match status" value="2"/>
</dbReference>
<dbReference type="SMART" id="SM00054">
    <property type="entry name" value="EFh"/>
    <property type="match status" value="4"/>
</dbReference>
<keyword evidence="2" id="KW-0677">Repeat</keyword>
<dbReference type="InterPro" id="IPR011992">
    <property type="entry name" value="EF-hand-dom_pair"/>
</dbReference>
<dbReference type="SUPFAM" id="SSF47473">
    <property type="entry name" value="EF-hand"/>
    <property type="match status" value="1"/>
</dbReference>
<organism evidence="5 6">
    <name type="scientific">Rhodosorus marinus</name>
    <dbReference type="NCBI Taxonomy" id="101924"/>
    <lineage>
        <taxon>Eukaryota</taxon>
        <taxon>Rhodophyta</taxon>
        <taxon>Stylonematophyceae</taxon>
        <taxon>Stylonematales</taxon>
        <taxon>Stylonemataceae</taxon>
        <taxon>Rhodosorus</taxon>
    </lineage>
</organism>
<dbReference type="InterPro" id="IPR018247">
    <property type="entry name" value="EF_Hand_1_Ca_BS"/>
</dbReference>
<name>A0AAV8USB9_9RHOD</name>
<dbReference type="Gene3D" id="1.10.238.10">
    <property type="entry name" value="EF-hand"/>
    <property type="match status" value="2"/>
</dbReference>
<accession>A0AAV8USB9</accession>
<keyword evidence="6" id="KW-1185">Reference proteome</keyword>
<comment type="caution">
    <text evidence="5">The sequence shown here is derived from an EMBL/GenBank/DDBJ whole genome shotgun (WGS) entry which is preliminary data.</text>
</comment>
<dbReference type="PANTHER" id="PTHR23048">
    <property type="entry name" value="MYOSIN LIGHT CHAIN 1, 3"/>
    <property type="match status" value="1"/>
</dbReference>
<proteinExistence type="predicted"/>
<reference evidence="5 6" key="1">
    <citation type="journal article" date="2023" name="Nat. Commun.">
        <title>Origin of minicircular mitochondrial genomes in red algae.</title>
        <authorList>
            <person name="Lee Y."/>
            <person name="Cho C.H."/>
            <person name="Lee Y.M."/>
            <person name="Park S.I."/>
            <person name="Yang J.H."/>
            <person name="West J.A."/>
            <person name="Bhattacharya D."/>
            <person name="Yoon H.S."/>
        </authorList>
    </citation>
    <scope>NUCLEOTIDE SEQUENCE [LARGE SCALE GENOMIC DNA]</scope>
    <source>
        <strain evidence="5 6">CCMP1338</strain>
        <tissue evidence="5">Whole cell</tissue>
    </source>
</reference>
<feature type="domain" description="EF-hand" evidence="4">
    <location>
        <begin position="11"/>
        <end position="46"/>
    </location>
</feature>
<feature type="domain" description="EF-hand" evidence="4">
    <location>
        <begin position="47"/>
        <end position="82"/>
    </location>
</feature>
<evidence type="ECO:0000259" key="4">
    <source>
        <dbReference type="PROSITE" id="PS50222"/>
    </source>
</evidence>
<dbReference type="FunFam" id="1.10.238.10:FF:000181">
    <property type="entry name" value="CALML5 isoform 1"/>
    <property type="match status" value="1"/>
</dbReference>
<dbReference type="InterPro" id="IPR002048">
    <property type="entry name" value="EF_hand_dom"/>
</dbReference>
<dbReference type="EMBL" id="JAMWBK010000006">
    <property type="protein sequence ID" value="KAJ8904381.1"/>
    <property type="molecule type" value="Genomic_DNA"/>
</dbReference>
<keyword evidence="3" id="KW-0106">Calcium</keyword>
<dbReference type="InterPro" id="IPR050230">
    <property type="entry name" value="CALM/Myosin/TropC-like"/>
</dbReference>
<dbReference type="FunFam" id="1.10.238.10:FF:000251">
    <property type="entry name" value="Calmodulin-related protein 97A"/>
    <property type="match status" value="1"/>
</dbReference>
<evidence type="ECO:0000313" key="5">
    <source>
        <dbReference type="EMBL" id="KAJ8904381.1"/>
    </source>
</evidence>